<protein>
    <submittedName>
        <fullName evidence="2">NADH-flavin reductase</fullName>
    </submittedName>
</protein>
<evidence type="ECO:0000259" key="1">
    <source>
        <dbReference type="Pfam" id="PF13460"/>
    </source>
</evidence>
<accession>A0AAC9MZR8</accession>
<dbReference type="SUPFAM" id="SSF51735">
    <property type="entry name" value="NAD(P)-binding Rossmann-fold domains"/>
    <property type="match status" value="1"/>
</dbReference>
<keyword evidence="3" id="KW-1185">Reference proteome</keyword>
<gene>
    <name evidence="2" type="ORF">TL08_24750</name>
</gene>
<dbReference type="EMBL" id="CP014859">
    <property type="protein sequence ID" value="AOS65728.1"/>
    <property type="molecule type" value="Genomic_DNA"/>
</dbReference>
<evidence type="ECO:0000313" key="3">
    <source>
        <dbReference type="Proteomes" id="UP000095210"/>
    </source>
</evidence>
<proteinExistence type="predicted"/>
<dbReference type="Proteomes" id="UP000095210">
    <property type="component" value="Chromosome"/>
</dbReference>
<dbReference type="PANTHER" id="PTHR43355:SF2">
    <property type="entry name" value="FLAVIN REDUCTASE (NADPH)"/>
    <property type="match status" value="1"/>
</dbReference>
<dbReference type="InterPro" id="IPR051606">
    <property type="entry name" value="Polyketide_Oxido-like"/>
</dbReference>
<dbReference type="AlphaFoldDB" id="A0AAC9MZR8"/>
<reference evidence="3" key="1">
    <citation type="submission" date="2016-03" db="EMBL/GenBank/DDBJ databases">
        <title>Complete genome sequence of the type strain Actinoalloteichus hymeniacidonis DSM 45092.</title>
        <authorList>
            <person name="Schaffert L."/>
            <person name="Albersmeier A."/>
            <person name="Winkler A."/>
            <person name="Kalinowski J."/>
            <person name="Zotchev S."/>
            <person name="Ruckert C."/>
        </authorList>
    </citation>
    <scope>NUCLEOTIDE SEQUENCE [LARGE SCALE GENOMIC DNA]</scope>
    <source>
        <strain evidence="3">HPA177(T) (DSM 45092(T))</strain>
    </source>
</reference>
<dbReference type="KEGG" id="ahm:TL08_24750"/>
<dbReference type="GO" id="GO:0016646">
    <property type="term" value="F:oxidoreductase activity, acting on the CH-NH group of donors, NAD or NADP as acceptor"/>
    <property type="evidence" value="ECO:0007669"/>
    <property type="project" value="TreeGrafter"/>
</dbReference>
<dbReference type="Gene3D" id="3.40.50.720">
    <property type="entry name" value="NAD(P)-binding Rossmann-like Domain"/>
    <property type="match status" value="1"/>
</dbReference>
<sequence length="213" mass="22231">MRITLFGTTGSVGGRVLAEALSRGHEVLAVIRDARRRGGLPSQVRTRVGDVRQAADVAAASAGQDVVISATRPVSGREHELTESAEALLAGAAQSGVRLILVGGAAGLIVPGTDGATVVEDPDFPTELRAIALACDDQLAACRADLGGADWAYLSPPALLEPGERTGRYRLGADELLVDAAGDSRISLEDFAVALVDEAERPKHHRTRFTVGY</sequence>
<dbReference type="RefSeq" id="WP_069852458.1">
    <property type="nucleotide sequence ID" value="NZ_CP014859.1"/>
</dbReference>
<feature type="domain" description="NAD(P)-binding" evidence="1">
    <location>
        <begin position="7"/>
        <end position="198"/>
    </location>
</feature>
<dbReference type="InterPro" id="IPR016040">
    <property type="entry name" value="NAD(P)-bd_dom"/>
</dbReference>
<name>A0AAC9MZR8_9PSEU</name>
<evidence type="ECO:0000313" key="2">
    <source>
        <dbReference type="EMBL" id="AOS65728.1"/>
    </source>
</evidence>
<dbReference type="Pfam" id="PF13460">
    <property type="entry name" value="NAD_binding_10"/>
    <property type="match status" value="1"/>
</dbReference>
<dbReference type="PANTHER" id="PTHR43355">
    <property type="entry name" value="FLAVIN REDUCTASE (NADPH)"/>
    <property type="match status" value="1"/>
</dbReference>
<organism evidence="2 3">
    <name type="scientific">Actinoalloteichus hymeniacidonis</name>
    <dbReference type="NCBI Taxonomy" id="340345"/>
    <lineage>
        <taxon>Bacteria</taxon>
        <taxon>Bacillati</taxon>
        <taxon>Actinomycetota</taxon>
        <taxon>Actinomycetes</taxon>
        <taxon>Pseudonocardiales</taxon>
        <taxon>Pseudonocardiaceae</taxon>
        <taxon>Actinoalloteichus</taxon>
    </lineage>
</organism>
<dbReference type="InterPro" id="IPR036291">
    <property type="entry name" value="NAD(P)-bd_dom_sf"/>
</dbReference>